<dbReference type="AlphaFoldDB" id="A0A382VY11"/>
<dbReference type="EMBL" id="UINC01155427">
    <property type="protein sequence ID" value="SVD51270.1"/>
    <property type="molecule type" value="Genomic_DNA"/>
</dbReference>
<name>A0A382VY11_9ZZZZ</name>
<reference evidence="1" key="1">
    <citation type="submission" date="2018-05" db="EMBL/GenBank/DDBJ databases">
        <authorList>
            <person name="Lanie J.A."/>
            <person name="Ng W.-L."/>
            <person name="Kazmierczak K.M."/>
            <person name="Andrzejewski T.M."/>
            <person name="Davidsen T.M."/>
            <person name="Wayne K.J."/>
            <person name="Tettelin H."/>
            <person name="Glass J.I."/>
            <person name="Rusch D."/>
            <person name="Podicherti R."/>
            <person name="Tsui H.-C.T."/>
            <person name="Winkler M.E."/>
        </authorList>
    </citation>
    <scope>NUCLEOTIDE SEQUENCE</scope>
</reference>
<sequence length="177" mass="20664">MLQHYKDFVDEIFVVVYLSSDKDRVLSEVTEITKELNIDIHKTTVEEPFNWERVTELYNETKLLKPDDWWIVSDDDEFHVYPKPINELIEDCEESGYKFITGAFLDRIGEGGRFPKILPFDDSDIWKEFPLAGSFRLPVSNACPNKTVVMKGDIQVTNGQHYAMIDGHDTYGDRWNH</sequence>
<feature type="non-terminal residue" evidence="1">
    <location>
        <position position="177"/>
    </location>
</feature>
<gene>
    <name evidence="1" type="ORF">METZ01_LOCUS404124</name>
</gene>
<proteinExistence type="predicted"/>
<protein>
    <recommendedName>
        <fullName evidence="2">Glycosyltransferase 2-like domain-containing protein</fullName>
    </recommendedName>
</protein>
<accession>A0A382VY11</accession>
<evidence type="ECO:0008006" key="2">
    <source>
        <dbReference type="Google" id="ProtNLM"/>
    </source>
</evidence>
<organism evidence="1">
    <name type="scientific">marine metagenome</name>
    <dbReference type="NCBI Taxonomy" id="408172"/>
    <lineage>
        <taxon>unclassified sequences</taxon>
        <taxon>metagenomes</taxon>
        <taxon>ecological metagenomes</taxon>
    </lineage>
</organism>
<evidence type="ECO:0000313" key="1">
    <source>
        <dbReference type="EMBL" id="SVD51270.1"/>
    </source>
</evidence>